<evidence type="ECO:0000313" key="4">
    <source>
        <dbReference type="Proteomes" id="UP000184386"/>
    </source>
</evidence>
<dbReference type="InterPro" id="IPR001119">
    <property type="entry name" value="SLH_dom"/>
</dbReference>
<evidence type="ECO:0000259" key="2">
    <source>
        <dbReference type="PROSITE" id="PS51272"/>
    </source>
</evidence>
<dbReference type="STRING" id="1121322.SAMN02745136_00373"/>
<dbReference type="OrthoDB" id="1699243at2"/>
<gene>
    <name evidence="3" type="ORF">SAMN02745136_00373</name>
</gene>
<keyword evidence="1" id="KW-0677">Repeat</keyword>
<sequence length="621" mass="66841">MQRKLLMVILIAAVLVTTVYPSVSVKADSSNAQKVINELGIMNTDKGSSNAQSANVSRAEFAQMLINLSAKKDYVTAKTNVSLFGDVKKTYWAAGYIQAAVEAGYMSGYINGSFKPSSAVTLKQAVYGVIKLLGYTDGDFTGNVYTGMMNLYTTKNLNENISKTTNQSLTRNDCINLFYNVLTGTTKEGKVYGETLGYKVDTNGEINYLTLVNSSMKGPVVVKDNWKEKIPFALAQAKYYKDGKTSSLTAIDQYDVLYYSTKLKTVWAYDNKITGTIQSVGTETLSPDQVSIAGTQYTLSTVEAKEQFAAGGSFGKGDVVTLLLGKDNTVVYALSVNELNVSLTGIILSTGNHTAADVNGNYKYTAYMTVVDAGGSTFEQDYDDTKVSFMAGQLVSITYTDGISTVEICKSANTLLTDLTFSADGLALGNYELAADAKILDYSNGAYVTLYPSRLGGTLLGTGGVIYYELNARNEITELILNNASGDLYQYGIYLGVTGSNSSGITSQYILNGKTSTATSTKVLSDSTGPVGLMLNGTVISSALKLQSTSVKAAGTTYIQDSSMKYLLSDNVQVYFYDGINYTQATLSQVSDLTRYKLTAYYDKTTALGGRVRVIIAQKTN</sequence>
<evidence type="ECO:0000313" key="3">
    <source>
        <dbReference type="EMBL" id="SHJ55677.1"/>
    </source>
</evidence>
<evidence type="ECO:0000256" key="1">
    <source>
        <dbReference type="ARBA" id="ARBA00022737"/>
    </source>
</evidence>
<protein>
    <submittedName>
        <fullName evidence="3">S-layer homology domain-containing protein</fullName>
    </submittedName>
</protein>
<dbReference type="RefSeq" id="WP_084123867.1">
    <property type="nucleotide sequence ID" value="NZ_FRAC01000006.1"/>
</dbReference>
<accession>A0A1M6KA00</accession>
<keyword evidence="4" id="KW-1185">Reference proteome</keyword>
<reference evidence="3 4" key="1">
    <citation type="submission" date="2016-11" db="EMBL/GenBank/DDBJ databases">
        <authorList>
            <person name="Jaros S."/>
            <person name="Januszkiewicz K."/>
            <person name="Wedrychowicz H."/>
        </authorList>
    </citation>
    <scope>NUCLEOTIDE SEQUENCE [LARGE SCALE GENOMIC DNA]</scope>
    <source>
        <strain evidence="3 4">DSM 15929</strain>
    </source>
</reference>
<dbReference type="PROSITE" id="PS51272">
    <property type="entry name" value="SLH"/>
    <property type="match status" value="1"/>
</dbReference>
<dbReference type="EMBL" id="FRAC01000006">
    <property type="protein sequence ID" value="SHJ55677.1"/>
    <property type="molecule type" value="Genomic_DNA"/>
</dbReference>
<dbReference type="Proteomes" id="UP000184386">
    <property type="component" value="Unassembled WGS sequence"/>
</dbReference>
<dbReference type="Pfam" id="PF00395">
    <property type="entry name" value="SLH"/>
    <property type="match status" value="1"/>
</dbReference>
<feature type="domain" description="SLH" evidence="2">
    <location>
        <begin position="80"/>
        <end position="143"/>
    </location>
</feature>
<proteinExistence type="predicted"/>
<name>A0A1M6KA00_9FIRM</name>
<dbReference type="AlphaFoldDB" id="A0A1M6KA00"/>
<organism evidence="3 4">
    <name type="scientific">Anaerocolumna jejuensis DSM 15929</name>
    <dbReference type="NCBI Taxonomy" id="1121322"/>
    <lineage>
        <taxon>Bacteria</taxon>
        <taxon>Bacillati</taxon>
        <taxon>Bacillota</taxon>
        <taxon>Clostridia</taxon>
        <taxon>Lachnospirales</taxon>
        <taxon>Lachnospiraceae</taxon>
        <taxon>Anaerocolumna</taxon>
    </lineage>
</organism>